<dbReference type="InterPro" id="IPR005467">
    <property type="entry name" value="His_kinase_dom"/>
</dbReference>
<dbReference type="Gene3D" id="3.30.450.20">
    <property type="entry name" value="PAS domain"/>
    <property type="match status" value="1"/>
</dbReference>
<comment type="subcellular location">
    <subcellularLocation>
        <location evidence="2">Cell membrane</location>
    </subcellularLocation>
</comment>
<keyword evidence="9" id="KW-0547">Nucleotide-binding</keyword>
<evidence type="ECO:0000256" key="10">
    <source>
        <dbReference type="ARBA" id="ARBA00022777"/>
    </source>
</evidence>
<evidence type="ECO:0000256" key="5">
    <source>
        <dbReference type="ARBA" id="ARBA00022475"/>
    </source>
</evidence>
<evidence type="ECO:0000313" key="18">
    <source>
        <dbReference type="Proteomes" id="UP000246964"/>
    </source>
</evidence>
<dbReference type="FunFam" id="1.10.287.130:FF:000008">
    <property type="entry name" value="Two-component sensor histidine kinase"/>
    <property type="match status" value="1"/>
</dbReference>
<dbReference type="SMART" id="SM00388">
    <property type="entry name" value="HisKA"/>
    <property type="match status" value="1"/>
</dbReference>
<dbReference type="SUPFAM" id="SSF55874">
    <property type="entry name" value="ATPase domain of HSP90 chaperone/DNA topoisomerase II/histidine kinase"/>
    <property type="match status" value="1"/>
</dbReference>
<dbReference type="PANTHER" id="PTHR45453">
    <property type="entry name" value="PHOSPHATE REGULON SENSOR PROTEIN PHOR"/>
    <property type="match status" value="1"/>
</dbReference>
<dbReference type="OrthoDB" id="9813151at2"/>
<dbReference type="PRINTS" id="PR00344">
    <property type="entry name" value="BCTRLSENSOR"/>
</dbReference>
<evidence type="ECO:0000256" key="2">
    <source>
        <dbReference type="ARBA" id="ARBA00004236"/>
    </source>
</evidence>
<dbReference type="GO" id="GO:0016036">
    <property type="term" value="P:cellular response to phosphate starvation"/>
    <property type="evidence" value="ECO:0007669"/>
    <property type="project" value="TreeGrafter"/>
</dbReference>
<dbReference type="AlphaFoldDB" id="A0A317Q784"/>
<dbReference type="EC" id="2.7.13.3" evidence="3"/>
<dbReference type="InterPro" id="IPR050351">
    <property type="entry name" value="BphY/WalK/GraS-like"/>
</dbReference>
<sequence>MDRRYSVFFILRGLLWYVLPLAAVGALFDVFWPLMAIALFMLVVWHYYYQYKLVDWLWHRRTLLPPNAPGSWSYIYDGIYRTQRRSQQRRRALARLLRRFREASEAIPDAAIVFRKDGSLIWCNKLAQFYFGLKWPADTGIRLPNLIRHPEFVAYLQAGNFNEDMHLASPVREEVELEVRIMPYSDDQYLLMARDVTQIKRLEQMRKEFVANVSHELKTPLTVLHGYLEMLEQPESMPPAMLSKAVRDMDAQSTRMRNLVDQLLSMSRLDVHRTDIFERKVDVPAIFRQLKLDAERLNQDKQHSIEFDIAEVSMFGIDDEMRSAFANLVTNAIHYTPPGGHIKVRWQPVANSMEFSVTDNGPGIGGEHIPRLTERFYRVDKDRNSKKGGSGLGLAIVQQVLEHHHSKLQIDSQLGRGSKFWFRISEELVIKSS</sequence>
<evidence type="ECO:0000259" key="16">
    <source>
        <dbReference type="PROSITE" id="PS50109"/>
    </source>
</evidence>
<dbReference type="Gene3D" id="1.10.287.130">
    <property type="match status" value="1"/>
</dbReference>
<dbReference type="Gene3D" id="3.30.565.10">
    <property type="entry name" value="Histidine kinase-like ATPase, C-terminal domain"/>
    <property type="match status" value="1"/>
</dbReference>
<dbReference type="Pfam" id="PF11808">
    <property type="entry name" value="PhoR"/>
    <property type="match status" value="1"/>
</dbReference>
<dbReference type="FunFam" id="3.30.565.10:FF:000006">
    <property type="entry name" value="Sensor histidine kinase WalK"/>
    <property type="match status" value="1"/>
</dbReference>
<comment type="caution">
    <text evidence="17">The sequence shown here is derived from an EMBL/GenBank/DDBJ whole genome shotgun (WGS) entry which is preliminary data.</text>
</comment>
<dbReference type="GO" id="GO:0005524">
    <property type="term" value="F:ATP binding"/>
    <property type="evidence" value="ECO:0007669"/>
    <property type="project" value="UniProtKB-KW"/>
</dbReference>
<dbReference type="Proteomes" id="UP000246964">
    <property type="component" value="Unassembled WGS sequence"/>
</dbReference>
<evidence type="ECO:0000256" key="13">
    <source>
        <dbReference type="ARBA" id="ARBA00023012"/>
    </source>
</evidence>
<keyword evidence="11" id="KW-0067">ATP-binding</keyword>
<keyword evidence="8 15" id="KW-0812">Transmembrane</keyword>
<evidence type="ECO:0000256" key="11">
    <source>
        <dbReference type="ARBA" id="ARBA00022840"/>
    </source>
</evidence>
<evidence type="ECO:0000256" key="9">
    <source>
        <dbReference type="ARBA" id="ARBA00022741"/>
    </source>
</evidence>
<dbReference type="SMART" id="SM00387">
    <property type="entry name" value="HATPase_c"/>
    <property type="match status" value="1"/>
</dbReference>
<keyword evidence="7" id="KW-0808">Transferase</keyword>
<dbReference type="CDD" id="cd00082">
    <property type="entry name" value="HisKA"/>
    <property type="match status" value="1"/>
</dbReference>
<evidence type="ECO:0000256" key="8">
    <source>
        <dbReference type="ARBA" id="ARBA00022692"/>
    </source>
</evidence>
<dbReference type="InterPro" id="IPR003661">
    <property type="entry name" value="HisK_dim/P_dom"/>
</dbReference>
<dbReference type="SUPFAM" id="SSF47384">
    <property type="entry name" value="Homodimeric domain of signal transducing histidine kinase"/>
    <property type="match status" value="1"/>
</dbReference>
<keyword evidence="13" id="KW-0902">Two-component regulatory system</keyword>
<evidence type="ECO:0000256" key="6">
    <source>
        <dbReference type="ARBA" id="ARBA00022553"/>
    </source>
</evidence>
<keyword evidence="14 15" id="KW-0472">Membrane</keyword>
<reference evidence="17 18" key="1">
    <citation type="submission" date="2018-05" db="EMBL/GenBank/DDBJ databases">
        <title>Freshwater and sediment microbial communities from various areas in North America, analyzing microbe dynamics in response to fracking.</title>
        <authorList>
            <person name="Lamendella R."/>
        </authorList>
    </citation>
    <scope>NUCLEOTIDE SEQUENCE [LARGE SCALE GENOMIC DNA]</scope>
    <source>
        <strain evidence="17 18">125B1</strain>
    </source>
</reference>
<dbReference type="EMBL" id="QGTT01000009">
    <property type="protein sequence ID" value="PWW12119.1"/>
    <property type="molecule type" value="Genomic_DNA"/>
</dbReference>
<evidence type="ECO:0000256" key="14">
    <source>
        <dbReference type="ARBA" id="ARBA00023136"/>
    </source>
</evidence>
<dbReference type="InterPro" id="IPR004358">
    <property type="entry name" value="Sig_transdc_His_kin-like_C"/>
</dbReference>
<dbReference type="InterPro" id="IPR014310">
    <property type="entry name" value="Sig_transdc_His_kinase_PhoR"/>
</dbReference>
<keyword evidence="5" id="KW-1003">Cell membrane</keyword>
<evidence type="ECO:0000256" key="7">
    <source>
        <dbReference type="ARBA" id="ARBA00022679"/>
    </source>
</evidence>
<dbReference type="RefSeq" id="WP_110076110.1">
    <property type="nucleotide sequence ID" value="NZ_QGTT01000009.1"/>
</dbReference>
<evidence type="ECO:0000256" key="1">
    <source>
        <dbReference type="ARBA" id="ARBA00000085"/>
    </source>
</evidence>
<evidence type="ECO:0000256" key="3">
    <source>
        <dbReference type="ARBA" id="ARBA00012438"/>
    </source>
</evidence>
<dbReference type="Pfam" id="PF02518">
    <property type="entry name" value="HATPase_c"/>
    <property type="match status" value="1"/>
</dbReference>
<keyword evidence="6" id="KW-0597">Phosphoprotein</keyword>
<evidence type="ECO:0000256" key="12">
    <source>
        <dbReference type="ARBA" id="ARBA00022989"/>
    </source>
</evidence>
<dbReference type="InterPro" id="IPR036890">
    <property type="entry name" value="HATPase_C_sf"/>
</dbReference>
<dbReference type="NCBIfam" id="TIGR02966">
    <property type="entry name" value="phoR_proteo"/>
    <property type="match status" value="1"/>
</dbReference>
<dbReference type="Pfam" id="PF00512">
    <property type="entry name" value="HisKA"/>
    <property type="match status" value="1"/>
</dbReference>
<dbReference type="InterPro" id="IPR021766">
    <property type="entry name" value="PhoR_N"/>
</dbReference>
<dbReference type="GO" id="GO:0005886">
    <property type="term" value="C:plasma membrane"/>
    <property type="evidence" value="ECO:0007669"/>
    <property type="project" value="UniProtKB-SubCell"/>
</dbReference>
<keyword evidence="12 15" id="KW-1133">Transmembrane helix</keyword>
<feature type="transmembrane region" description="Helical" evidence="15">
    <location>
        <begin position="7"/>
        <end position="24"/>
    </location>
</feature>
<dbReference type="GO" id="GO:0000155">
    <property type="term" value="F:phosphorelay sensor kinase activity"/>
    <property type="evidence" value="ECO:0007669"/>
    <property type="project" value="InterPro"/>
</dbReference>
<evidence type="ECO:0000313" key="17">
    <source>
        <dbReference type="EMBL" id="PWW12119.1"/>
    </source>
</evidence>
<protein>
    <recommendedName>
        <fullName evidence="3">histidine kinase</fullName>
        <ecNumber evidence="3">2.7.13.3</ecNumber>
    </recommendedName>
</protein>
<name>A0A317Q784_9GAMM</name>
<dbReference type="InterPro" id="IPR035965">
    <property type="entry name" value="PAS-like_dom_sf"/>
</dbReference>
<comment type="catalytic activity">
    <reaction evidence="1">
        <text>ATP + protein L-histidine = ADP + protein N-phospho-L-histidine.</text>
        <dbReference type="EC" id="2.7.13.3"/>
    </reaction>
</comment>
<keyword evidence="18" id="KW-1185">Reference proteome</keyword>
<keyword evidence="4" id="KW-0813">Transport</keyword>
<dbReference type="InterPro" id="IPR036097">
    <property type="entry name" value="HisK_dim/P_sf"/>
</dbReference>
<dbReference type="STRING" id="519453.SAMN04488070_2129"/>
<feature type="domain" description="Histidine kinase" evidence="16">
    <location>
        <begin position="212"/>
        <end position="428"/>
    </location>
</feature>
<organism evidence="17 18">
    <name type="scientific">Pseudidiomarina maritima</name>
    <dbReference type="NCBI Taxonomy" id="519453"/>
    <lineage>
        <taxon>Bacteria</taxon>
        <taxon>Pseudomonadati</taxon>
        <taxon>Pseudomonadota</taxon>
        <taxon>Gammaproteobacteria</taxon>
        <taxon>Alteromonadales</taxon>
        <taxon>Idiomarinaceae</taxon>
        <taxon>Pseudidiomarina</taxon>
    </lineage>
</organism>
<evidence type="ECO:0000256" key="4">
    <source>
        <dbReference type="ARBA" id="ARBA00022448"/>
    </source>
</evidence>
<accession>A0A317Q784</accession>
<evidence type="ECO:0000256" key="15">
    <source>
        <dbReference type="SAM" id="Phobius"/>
    </source>
</evidence>
<dbReference type="NCBIfam" id="NF008235">
    <property type="entry name" value="PRK11006.1"/>
    <property type="match status" value="1"/>
</dbReference>
<dbReference type="PANTHER" id="PTHR45453:SF1">
    <property type="entry name" value="PHOSPHATE REGULON SENSOR PROTEIN PHOR"/>
    <property type="match status" value="1"/>
</dbReference>
<dbReference type="PROSITE" id="PS50109">
    <property type="entry name" value="HIS_KIN"/>
    <property type="match status" value="1"/>
</dbReference>
<keyword evidence="10 17" id="KW-0418">Kinase</keyword>
<proteinExistence type="predicted"/>
<dbReference type="InterPro" id="IPR003594">
    <property type="entry name" value="HATPase_dom"/>
</dbReference>
<dbReference type="SUPFAM" id="SSF55785">
    <property type="entry name" value="PYP-like sensor domain (PAS domain)"/>
    <property type="match status" value="1"/>
</dbReference>
<gene>
    <name evidence="17" type="ORF">DET45_10913</name>
</gene>
<dbReference type="GO" id="GO:0004721">
    <property type="term" value="F:phosphoprotein phosphatase activity"/>
    <property type="evidence" value="ECO:0007669"/>
    <property type="project" value="InterPro"/>
</dbReference>